<sequence>MRTTVTDGKELKLGNKFAEVKDKRINFFKVLTFSVSKPGKHGSSKKLVKSSNLMTGRSYECTFLGNTNVYLIDDFEYKLYPVQMVDQGFKQFWYDLEEELSLSANEFDSQSSGMLTQFRMKEFGKSADDLLVNENGERLCLLVNEVSLEGITAKFLWDILYVDESNLDKKFTPGANYDEFIKGSGPAAGG</sequence>
<proteinExistence type="predicted"/>
<gene>
    <name evidence="1" type="ORF">ECANGB1_1623</name>
</gene>
<dbReference type="Gene3D" id="2.30.30.30">
    <property type="match status" value="1"/>
</dbReference>
<dbReference type="InterPro" id="IPR014722">
    <property type="entry name" value="Rib_uL2_dom2"/>
</dbReference>
<evidence type="ECO:0000313" key="2">
    <source>
        <dbReference type="Proteomes" id="UP000192639"/>
    </source>
</evidence>
<keyword evidence="2" id="KW-1185">Reference proteome</keyword>
<dbReference type="Proteomes" id="UP000192639">
    <property type="component" value="Unassembled WGS sequence"/>
</dbReference>
<dbReference type="OrthoDB" id="9975114at2759"/>
<organism evidence="1 2">
    <name type="scientific">Enterospora canceri</name>
    <dbReference type="NCBI Taxonomy" id="1081671"/>
    <lineage>
        <taxon>Eukaryota</taxon>
        <taxon>Fungi</taxon>
        <taxon>Fungi incertae sedis</taxon>
        <taxon>Microsporidia</taxon>
        <taxon>Enterocytozoonidae</taxon>
        <taxon>Enterospora</taxon>
    </lineage>
</organism>
<dbReference type="SUPFAM" id="SSF50104">
    <property type="entry name" value="Translation proteins SH3-like domain"/>
    <property type="match status" value="1"/>
</dbReference>
<accession>A0A1Y1S5M3</accession>
<comment type="caution">
    <text evidence="1">The sequence shown here is derived from an EMBL/GenBank/DDBJ whole genome shotgun (WGS) entry which is preliminary data.</text>
</comment>
<protein>
    <submittedName>
        <fullName evidence="1">Uncharacterized protein</fullName>
    </submittedName>
</protein>
<dbReference type="AlphaFoldDB" id="A0A1Y1S5M3"/>
<dbReference type="EMBL" id="LWDP01000052">
    <property type="protein sequence ID" value="ORD93717.1"/>
    <property type="molecule type" value="Genomic_DNA"/>
</dbReference>
<evidence type="ECO:0000313" key="1">
    <source>
        <dbReference type="EMBL" id="ORD93717.1"/>
    </source>
</evidence>
<reference evidence="1 2" key="1">
    <citation type="journal article" date="2017" name="Environ. Microbiol.">
        <title>Decay of the glycolytic pathway and adaptation to intranuclear parasitism within Enterocytozoonidae microsporidia.</title>
        <authorList>
            <person name="Wiredu Boakye D."/>
            <person name="Jaroenlak P."/>
            <person name="Prachumwat A."/>
            <person name="Williams T.A."/>
            <person name="Bateman K.S."/>
            <person name="Itsathitphaisarn O."/>
            <person name="Sritunyalucksana K."/>
            <person name="Paszkiewicz K.H."/>
            <person name="Moore K.A."/>
            <person name="Stentiford G.D."/>
            <person name="Williams B.A."/>
        </authorList>
    </citation>
    <scope>NUCLEOTIDE SEQUENCE [LARGE SCALE GENOMIC DNA]</scope>
    <source>
        <strain evidence="1 2">GB1</strain>
    </source>
</reference>
<dbReference type="InterPro" id="IPR008991">
    <property type="entry name" value="Translation_prot_SH3-like_sf"/>
</dbReference>
<name>A0A1Y1S5M3_9MICR</name>
<dbReference type="VEuPathDB" id="MicrosporidiaDB:ECANGB1_1623"/>